<accession>A0A5B8YD49</accession>
<dbReference type="GO" id="GO:0004500">
    <property type="term" value="F:dopamine beta-monooxygenase activity"/>
    <property type="evidence" value="ECO:0007669"/>
    <property type="project" value="InterPro"/>
</dbReference>
<keyword evidence="2" id="KW-0325">Glycoprotein</keyword>
<gene>
    <name evidence="6" type="ORF">FIV42_23530</name>
</gene>
<dbReference type="SUPFAM" id="SSF49742">
    <property type="entry name" value="PHM/PNGase F"/>
    <property type="match status" value="2"/>
</dbReference>
<dbReference type="Pfam" id="PF03712">
    <property type="entry name" value="Cu2_monoox_C"/>
    <property type="match status" value="1"/>
</dbReference>
<evidence type="ECO:0000256" key="2">
    <source>
        <dbReference type="ARBA" id="ARBA00023180"/>
    </source>
</evidence>
<dbReference type="PANTHER" id="PTHR10157">
    <property type="entry name" value="DOPAMINE BETA HYDROXYLASE RELATED"/>
    <property type="match status" value="1"/>
</dbReference>
<sequence>MTRARYWLLISLLCITAGCEEENSEGATDTGLADDAASSADVSADTADEDATPTVDAGPDGWDPANCEPSFEAWQRHSKPLVETYCSTCHGEEPQFGAPYSLLDYDALLAGEPGERKVDRMAERLLDGTMPPPTSARLPHTDLDTLVEWTTCGQQHPDHSQGLQASAPVWTAPEDPPSDADHFDVTANAFEIGLDTLDHYECFVIDAPVDADRFMRRFEPVIDDERVVHHLLVSIDRDSDETRDSFRCGGFPPGDGYVYVWAPGQAPIEFEDGGVRIGPDDKFVLQIHYNNGAGVEGVRDSSGFRVYHGPTEGTEYGLASVGSPYIYVRPNSEGQTADSCEVKRDVYIRASWPHMHEIGTEFETIIERADGTEETLIDLTGWSFEAQLIYDTPAQLSPGDKLRTRCKYDNPNDHSVYFGEGTGDEMCFNFMYISPPMDSPCN</sequence>
<evidence type="ECO:0000259" key="5">
    <source>
        <dbReference type="Pfam" id="PF03712"/>
    </source>
</evidence>
<evidence type="ECO:0000313" key="6">
    <source>
        <dbReference type="EMBL" id="QDG53606.1"/>
    </source>
</evidence>
<dbReference type="InterPro" id="IPR008977">
    <property type="entry name" value="PHM/PNGase_F_dom_sf"/>
</dbReference>
<dbReference type="PANTHER" id="PTHR10157:SF23">
    <property type="entry name" value="MOXD1 HOMOLOG 1"/>
    <property type="match status" value="1"/>
</dbReference>
<feature type="compositionally biased region" description="Low complexity" evidence="3">
    <location>
        <begin position="27"/>
        <end position="45"/>
    </location>
</feature>
<accession>A0A4Y6PZ56</accession>
<feature type="domain" description="Copper type II ascorbate-dependent monooxygenase C-terminal" evidence="5">
    <location>
        <begin position="334"/>
        <end position="436"/>
    </location>
</feature>
<dbReference type="AlphaFoldDB" id="A0A4Y6PZ56"/>
<feature type="domain" description="Copper type II ascorbate-dependent monooxygenase N-terminal" evidence="4">
    <location>
        <begin position="183"/>
        <end position="292"/>
    </location>
</feature>
<dbReference type="InterPro" id="IPR014784">
    <property type="entry name" value="Cu2_ascorb_mOase-like_C"/>
</dbReference>
<protein>
    <recommendedName>
        <fullName evidence="8">Copper type II ascorbate-dependent monooxygenase C-terminal domain-containing protein</fullName>
    </recommendedName>
</protein>
<evidence type="ECO:0000256" key="3">
    <source>
        <dbReference type="SAM" id="MobiDB-lite"/>
    </source>
</evidence>
<dbReference type="EMBL" id="CP041186">
    <property type="protein sequence ID" value="QDG53606.1"/>
    <property type="molecule type" value="Genomic_DNA"/>
</dbReference>
<proteinExistence type="predicted"/>
<evidence type="ECO:0008006" key="8">
    <source>
        <dbReference type="Google" id="ProtNLM"/>
    </source>
</evidence>
<dbReference type="OrthoDB" id="258766at2"/>
<dbReference type="InterPro" id="IPR000945">
    <property type="entry name" value="DBH-like"/>
</dbReference>
<dbReference type="GO" id="GO:0005507">
    <property type="term" value="F:copper ion binding"/>
    <property type="evidence" value="ECO:0007669"/>
    <property type="project" value="InterPro"/>
</dbReference>
<dbReference type="InterPro" id="IPR024548">
    <property type="entry name" value="Cu2_monoox_C"/>
</dbReference>
<dbReference type="InterPro" id="IPR000323">
    <property type="entry name" value="Cu2_ascorb_mOase_N"/>
</dbReference>
<dbReference type="PROSITE" id="PS51257">
    <property type="entry name" value="PROKAR_LIPOPROTEIN"/>
    <property type="match status" value="1"/>
</dbReference>
<dbReference type="InterPro" id="IPR036939">
    <property type="entry name" value="Cu2_ascorb_mOase_N_sf"/>
</dbReference>
<dbReference type="Gene3D" id="2.60.120.310">
    <property type="entry name" value="Copper type II, ascorbate-dependent monooxygenase, N-terminal domain"/>
    <property type="match status" value="1"/>
</dbReference>
<evidence type="ECO:0000256" key="1">
    <source>
        <dbReference type="ARBA" id="ARBA00023157"/>
    </source>
</evidence>
<dbReference type="Gene3D" id="2.60.120.230">
    <property type="match status" value="1"/>
</dbReference>
<name>A0A4Y6PZ56_PERCE</name>
<reference evidence="6 7" key="1">
    <citation type="submission" date="2019-06" db="EMBL/GenBank/DDBJ databases">
        <title>Persicimonas caeni gen. nov., sp. nov., a predatory bacterium isolated from solar saltern.</title>
        <authorList>
            <person name="Wang S."/>
        </authorList>
    </citation>
    <scope>NUCLEOTIDE SEQUENCE [LARGE SCALE GENOMIC DNA]</scope>
    <source>
        <strain evidence="6 7">YN101</strain>
    </source>
</reference>
<keyword evidence="7" id="KW-1185">Reference proteome</keyword>
<dbReference type="RefSeq" id="WP_141200060.1">
    <property type="nucleotide sequence ID" value="NZ_CP041186.1"/>
</dbReference>
<evidence type="ECO:0000259" key="4">
    <source>
        <dbReference type="Pfam" id="PF01082"/>
    </source>
</evidence>
<keyword evidence="1" id="KW-1015">Disulfide bond</keyword>
<evidence type="ECO:0000313" key="7">
    <source>
        <dbReference type="Proteomes" id="UP000315995"/>
    </source>
</evidence>
<dbReference type="Pfam" id="PF01082">
    <property type="entry name" value="Cu2_monooxygen"/>
    <property type="match status" value="1"/>
</dbReference>
<feature type="region of interest" description="Disordered" evidence="3">
    <location>
        <begin position="24"/>
        <end position="64"/>
    </location>
</feature>
<organism evidence="6 7">
    <name type="scientific">Persicimonas caeni</name>
    <dbReference type="NCBI Taxonomy" id="2292766"/>
    <lineage>
        <taxon>Bacteria</taxon>
        <taxon>Deltaproteobacteria</taxon>
        <taxon>Bradymonadales</taxon>
        <taxon>Bradymonadaceae</taxon>
        <taxon>Persicimonas</taxon>
    </lineage>
</organism>
<dbReference type="Proteomes" id="UP000315995">
    <property type="component" value="Chromosome"/>
</dbReference>